<protein>
    <submittedName>
        <fullName evidence="1">Uncharacterized protein</fullName>
    </submittedName>
</protein>
<sequence>MEEEEDHSSSGSNCDKLSSSVGSGSNSNSSVTMFNRTEYSLFHTIVALAVWLGAIHFNVALVLAALVLLPFRLALLVFGMLLCFMVIPLNYRSKWGQAISRYICKYACGYFPITLHVEDIKAFDSDQAYVFGFEPHSIFPIGVVALANFTGFMPLPRIKVLASSVVFYTPLLRQIWTWLGIIPATKKNFVSYLESGYSCIIVPGGAREIAHMERGSEVAFLKARKGFVRIAMQMGQPLVPVFSFGQSNVYKWWKPRCSWNLYARIARILRFTPILFWGMFGSPLPYRQPIHVVVGRPIELMKNPQPTIEEVAEVHRKFVVALQDLFENHKARIPICSTSNAAVDFSVIRACCIVNIHHVKYAYCSEHNIALLYLHLASQPTRYAHLKSKAVADIVLPCSGTGPSFTTVKSP</sequence>
<reference evidence="1 2" key="1">
    <citation type="journal article" date="2022" name="Hortic Res">
        <title>A haplotype resolved chromosomal level avocado genome allows analysis of novel avocado genes.</title>
        <authorList>
            <person name="Nath O."/>
            <person name="Fletcher S.J."/>
            <person name="Hayward A."/>
            <person name="Shaw L.M."/>
            <person name="Masouleh A.K."/>
            <person name="Furtado A."/>
            <person name="Henry R.J."/>
            <person name="Mitter N."/>
        </authorList>
    </citation>
    <scope>NUCLEOTIDE SEQUENCE [LARGE SCALE GENOMIC DNA]</scope>
    <source>
        <strain evidence="2">cv. Hass</strain>
    </source>
</reference>
<accession>A0ACC2LZV1</accession>
<proteinExistence type="predicted"/>
<dbReference type="EMBL" id="CM056811">
    <property type="protein sequence ID" value="KAJ8638733.1"/>
    <property type="molecule type" value="Genomic_DNA"/>
</dbReference>
<comment type="caution">
    <text evidence="1">The sequence shown here is derived from an EMBL/GenBank/DDBJ whole genome shotgun (WGS) entry which is preliminary data.</text>
</comment>
<evidence type="ECO:0000313" key="2">
    <source>
        <dbReference type="Proteomes" id="UP001234297"/>
    </source>
</evidence>
<dbReference type="Proteomes" id="UP001234297">
    <property type="component" value="Chromosome 3"/>
</dbReference>
<organism evidence="1 2">
    <name type="scientific">Persea americana</name>
    <name type="common">Avocado</name>
    <dbReference type="NCBI Taxonomy" id="3435"/>
    <lineage>
        <taxon>Eukaryota</taxon>
        <taxon>Viridiplantae</taxon>
        <taxon>Streptophyta</taxon>
        <taxon>Embryophyta</taxon>
        <taxon>Tracheophyta</taxon>
        <taxon>Spermatophyta</taxon>
        <taxon>Magnoliopsida</taxon>
        <taxon>Magnoliidae</taxon>
        <taxon>Laurales</taxon>
        <taxon>Lauraceae</taxon>
        <taxon>Persea</taxon>
    </lineage>
</organism>
<evidence type="ECO:0000313" key="1">
    <source>
        <dbReference type="EMBL" id="KAJ8638733.1"/>
    </source>
</evidence>
<name>A0ACC2LZV1_PERAE</name>
<keyword evidence="2" id="KW-1185">Reference proteome</keyword>
<gene>
    <name evidence="1" type="ORF">MRB53_013000</name>
</gene>